<name>A0A9W4KWM1_9BACI</name>
<comment type="caution">
    <text evidence="1">The sequence shown here is derived from an EMBL/GenBank/DDBJ whole genome shotgun (WGS) entry which is preliminary data.</text>
</comment>
<dbReference type="EMBL" id="CAKKMG010000009">
    <property type="protein sequence ID" value="CAH0170332.1"/>
    <property type="molecule type" value="Genomic_DNA"/>
</dbReference>
<protein>
    <submittedName>
        <fullName evidence="1">Uncharacterized protein</fullName>
    </submittedName>
</protein>
<evidence type="ECO:0000313" key="1">
    <source>
        <dbReference type="EMBL" id="CAH0170332.1"/>
    </source>
</evidence>
<dbReference type="AlphaFoldDB" id="A0A9W4KWM1"/>
<reference evidence="1" key="1">
    <citation type="submission" date="2021-11" db="EMBL/GenBank/DDBJ databases">
        <authorList>
            <person name="Bulgarelli D."/>
        </authorList>
    </citation>
    <scope>NUCLEOTIDE SEQUENCE</scope>
    <source>
        <strain evidence="1">Bi133</strain>
    </source>
</reference>
<accession>A0A9W4KWM1</accession>
<gene>
    <name evidence="1" type="ORF">SRABI133_01170</name>
</gene>
<proteinExistence type="predicted"/>
<dbReference type="RefSeq" id="WP_230301143.1">
    <property type="nucleotide sequence ID" value="NZ_CAKKMG010000009.1"/>
</dbReference>
<evidence type="ECO:0000313" key="2">
    <source>
        <dbReference type="Proteomes" id="UP000789326"/>
    </source>
</evidence>
<dbReference type="Proteomes" id="UP000789326">
    <property type="component" value="Unassembled WGS sequence"/>
</dbReference>
<sequence length="399" mass="46990">MGKHLHETYLNGKTFSDSPGKLLDLKYLIKQERDLDDEILKEFPLEDYGDLNNFLRVLGSKELIEQFLKIDNRKLDIKEKLENVFIDKVSSNNQLVLLFTKDSLNALGVYRFTYEYLDMAFQMGKFTYYCLENDLEQLLVETTRKLCKLQPLKEFQYRLIEENEEWLIRGVTSIRYNNYDNHLAMYLTLLALHNHAQATNQWYALEKAYISDSEIVIMFDTLSPAKIVGVGNLYVGLILTNNEIKEKVFSLEYRFRLEDEDGNEFGAIPEGEEPIFTIRHDSGVKSVKDKLKQLKNLEEFKDRIVELVLAISHSPYLSEDRIFDIFKKIKLSRTKYSPETKQAFKNLQEEQLIDNSLHIIKAFNRLTEIVTDVEEKIHLERLFFEVCMDIKKEKSRKKS</sequence>
<organism evidence="1 2">
    <name type="scientific">Peribacillus simplex</name>
    <dbReference type="NCBI Taxonomy" id="1478"/>
    <lineage>
        <taxon>Bacteria</taxon>
        <taxon>Bacillati</taxon>
        <taxon>Bacillota</taxon>
        <taxon>Bacilli</taxon>
        <taxon>Bacillales</taxon>
        <taxon>Bacillaceae</taxon>
        <taxon>Peribacillus</taxon>
    </lineage>
</organism>